<comment type="caution">
    <text evidence="7">The sequence shown here is derived from an EMBL/GenBank/DDBJ whole genome shotgun (WGS) entry which is preliminary data.</text>
</comment>
<evidence type="ECO:0000313" key="7">
    <source>
        <dbReference type="EMBL" id="PWV94268.1"/>
    </source>
</evidence>
<proteinExistence type="inferred from homology"/>
<dbReference type="Gene3D" id="2.60.120.260">
    <property type="entry name" value="Galactose-binding domain-like"/>
    <property type="match status" value="3"/>
</dbReference>
<feature type="signal peptide" evidence="4">
    <location>
        <begin position="1"/>
        <end position="22"/>
    </location>
</feature>
<comment type="catalytic activity">
    <reaction evidence="4">
        <text>The enzyme specifically hydrolyzes (1-&gt;4)-beta-D-galactosidic linkages in type I arabinogalactans.</text>
        <dbReference type="EC" id="3.2.1.89"/>
    </reaction>
</comment>
<evidence type="ECO:0000256" key="5">
    <source>
        <dbReference type="SAM" id="MobiDB-lite"/>
    </source>
</evidence>
<dbReference type="InterPro" id="IPR011683">
    <property type="entry name" value="Glyco_hydro_53"/>
</dbReference>
<dbReference type="Gene3D" id="3.20.20.80">
    <property type="entry name" value="Glycosidases"/>
    <property type="match status" value="1"/>
</dbReference>
<dbReference type="InterPro" id="IPR017853">
    <property type="entry name" value="GH"/>
</dbReference>
<protein>
    <recommendedName>
        <fullName evidence="4">Arabinogalactan endo-beta-1,4-galactanase</fullName>
        <ecNumber evidence="4">3.2.1.89</ecNumber>
    </recommendedName>
</protein>
<gene>
    <name evidence="7" type="ORF">DFQ01_13355</name>
</gene>
<dbReference type="RefSeq" id="WP_245946894.1">
    <property type="nucleotide sequence ID" value="NZ_CP054612.1"/>
</dbReference>
<dbReference type="InterPro" id="IPR011081">
    <property type="entry name" value="Big_4"/>
</dbReference>
<evidence type="ECO:0000256" key="1">
    <source>
        <dbReference type="ARBA" id="ARBA00010687"/>
    </source>
</evidence>
<evidence type="ECO:0000256" key="4">
    <source>
        <dbReference type="RuleBase" id="RU361192"/>
    </source>
</evidence>
<keyword evidence="3 4" id="KW-0326">Glycosidase</keyword>
<reference evidence="7 8" key="1">
    <citation type="submission" date="2018-05" db="EMBL/GenBank/DDBJ databases">
        <title>Genomic Encyclopedia of Type Strains, Phase III (KMG-III): the genomes of soil and plant-associated and newly described type strains.</title>
        <authorList>
            <person name="Whitman W."/>
        </authorList>
    </citation>
    <scope>NUCLEOTIDE SEQUENCE [LARGE SCALE GENOMIC DNA]</scope>
    <source>
        <strain evidence="7 8">CECT 5696</strain>
    </source>
</reference>
<accession>A0A2V2YKY0</accession>
<name>A0A2V2YKY0_9BACL</name>
<keyword evidence="8" id="KW-1185">Reference proteome</keyword>
<feature type="domain" description="SLH" evidence="6">
    <location>
        <begin position="1336"/>
        <end position="1399"/>
    </location>
</feature>
<feature type="domain" description="SLH" evidence="6">
    <location>
        <begin position="1278"/>
        <end position="1335"/>
    </location>
</feature>
<dbReference type="SUPFAM" id="SSF51445">
    <property type="entry name" value="(Trans)glycosidases"/>
    <property type="match status" value="1"/>
</dbReference>
<feature type="domain" description="SLH" evidence="6">
    <location>
        <begin position="1218"/>
        <end position="1277"/>
    </location>
</feature>
<evidence type="ECO:0000259" key="6">
    <source>
        <dbReference type="PROSITE" id="PS51272"/>
    </source>
</evidence>
<evidence type="ECO:0000313" key="8">
    <source>
        <dbReference type="Proteomes" id="UP000246635"/>
    </source>
</evidence>
<dbReference type="PANTHER" id="PTHR34983:SF2">
    <property type="entry name" value="ENDO-BETA-1,4-GALACTANASE"/>
    <property type="match status" value="1"/>
</dbReference>
<feature type="region of interest" description="Disordered" evidence="5">
    <location>
        <begin position="1008"/>
        <end position="1028"/>
    </location>
</feature>
<comment type="similarity">
    <text evidence="1 4">Belongs to the glycosyl hydrolase 53 family.</text>
</comment>
<dbReference type="EMBL" id="QGTQ01000033">
    <property type="protein sequence ID" value="PWV94268.1"/>
    <property type="molecule type" value="Genomic_DNA"/>
</dbReference>
<keyword evidence="2 4" id="KW-0378">Hydrolase</keyword>
<evidence type="ECO:0000256" key="2">
    <source>
        <dbReference type="ARBA" id="ARBA00022801"/>
    </source>
</evidence>
<dbReference type="Pfam" id="PF00395">
    <property type="entry name" value="SLH"/>
    <property type="match status" value="3"/>
</dbReference>
<dbReference type="InterPro" id="IPR001119">
    <property type="entry name" value="SLH_dom"/>
</dbReference>
<dbReference type="GO" id="GO:0031218">
    <property type="term" value="F:arabinogalactan endo-1,4-beta-galactosidase activity"/>
    <property type="evidence" value="ECO:0007669"/>
    <property type="project" value="UniProtKB-EC"/>
</dbReference>
<dbReference type="Pfam" id="PF07532">
    <property type="entry name" value="Big_4"/>
    <property type="match status" value="1"/>
</dbReference>
<dbReference type="GO" id="GO:0045490">
    <property type="term" value="P:pectin catabolic process"/>
    <property type="evidence" value="ECO:0007669"/>
    <property type="project" value="TreeGrafter"/>
</dbReference>
<organism evidence="7 8">
    <name type="scientific">Paenibacillus cellulosilyticus</name>
    <dbReference type="NCBI Taxonomy" id="375489"/>
    <lineage>
        <taxon>Bacteria</taxon>
        <taxon>Bacillati</taxon>
        <taxon>Bacillota</taxon>
        <taxon>Bacilli</taxon>
        <taxon>Bacillales</taxon>
        <taxon>Paenibacillaceae</taxon>
        <taxon>Paenibacillus</taxon>
    </lineage>
</organism>
<dbReference type="GO" id="GO:0015926">
    <property type="term" value="F:glucosidase activity"/>
    <property type="evidence" value="ECO:0007669"/>
    <property type="project" value="InterPro"/>
</dbReference>
<feature type="compositionally biased region" description="Polar residues" evidence="5">
    <location>
        <begin position="1008"/>
        <end position="1019"/>
    </location>
</feature>
<dbReference type="PROSITE" id="PS51272">
    <property type="entry name" value="SLH"/>
    <property type="match status" value="3"/>
</dbReference>
<dbReference type="EC" id="3.2.1.89" evidence="4"/>
<dbReference type="PANTHER" id="PTHR34983">
    <property type="entry name" value="ARABINOGALACTAN ENDO-BETA-1,4-GALACTANASE A"/>
    <property type="match status" value="1"/>
</dbReference>
<evidence type="ECO:0000256" key="3">
    <source>
        <dbReference type="ARBA" id="ARBA00023295"/>
    </source>
</evidence>
<dbReference type="Pfam" id="PF07745">
    <property type="entry name" value="Glyco_hydro_53"/>
    <property type="match status" value="1"/>
</dbReference>
<keyword evidence="4" id="KW-0732">Signal</keyword>
<feature type="chain" id="PRO_5039752400" description="Arabinogalactan endo-beta-1,4-galactanase" evidence="4">
    <location>
        <begin position="23"/>
        <end position="1423"/>
    </location>
</feature>
<sequence length="1423" mass="151809">MRRKAISMVMALLLAFSSSWFGLGAVVSAADAPNAGVVNGGFESDFWSDGSWTVEPNDWSSVDLQQYLYSNDSYITPDEGANAFKYWIKDTATSNQSLTVKQTIASLPAGSYELSIRSMGGSGSAAGTVQLYAGTNTGTAKATTGYNAWDTVSLSFELEQDATSIEIGAIVNGAPNAWGYLDSVKLVKIEPEAPLITNGGFESDFWSDNSWTVEPTDWNSVELSQFKYATDSYLTPSEGEYGFKYWIKSAATSSQSITVKQTIAALPAGTYELTANSMGGSDNQAGSLKLFAGTTSGSSVATTGYNAWDAVQLTFVLSQDTQNVEVGGVITGAPGAWGYVDGFVLTQTSTNTEQPEEPAAADIFVKKVAGLSDDFIKGVDISSILSLEASGVTFYNEAGEEQDIFTTLHDDGVNYIRVRVWNDPFDTTGRGYGGGDNDLAHAIEIGKRATANGMKLLVDFHYSDFWADPSKQKAPKAWANLSFDDKKTALYNYTKESLQELLDAGIDIGMVQVGNETNGRFVGETDWTKMSALFNAGSQAIREIDPSILIALHFTNPETSGRYASYAQTLQNNNVDYDVFASSYYPFWHGTLSNLTSVLKNVADTYGKKVMVAETSYAYTAEDGDGHGNTAPKSSGQTLDYPITVQGQATSVRNVIEAVANVGAAGLGVFYWEPAWLPVGPASELEQNKLKWEQFGSGWASSYAAEYDPDDAGEWYGGSAVDNQALFDFTGHPLPSLKVFQYVNNGAVAPLRIDEIKDVTVEAIAGESITLPSSVTVTYNDSTTGSAAVTWDQTQYAAAVAGGAGSYVINGVVDGQQAVKALLTVKAQNYVVNGSFEQSDRSMWKITYPEGFTEPDYQNKASDAKTGNYSLHFYSAKGVQFKVEQTITGLKTGYYNLSMNIQGGDAANPDMNLFAIAGGTETKAATGVNGWVVWNTPEIQNILVTDGTITIGANIKADAGAWGTLDDFYLSYAGDYTAPTDPSEPTKPTNSSSVTIISSGNSQIGITLNGGSSVNVQRSTKSDGTKKDELTLPADIAKAAASKAAADGQHSVEIVIPDSQDEVSEIDVTLPADAVRALADSGVGLELTAGGATISVSKETIRSQNGEVVFTVTPLKSSKDAQEVLDRAKGEQLVVTVAGDGGTQIVGRPVMIESNVKPVDLILPLPSDVIPTDEAKRADFLASLAIYIEHSDGDKELVQPELVQVADGGYGLKFYVDKFSTFSILQIDNWASFLQQMESQQPYVNGYPDGTFRPSQAVTRAEMASILSRVASEQGSSDPVSFTDSASFGWAADAIATASTWGLMTGYEDGSFQPTKSITRAEMATIVARWLGLKGDTSAAFTDTADHWSASYIALVADAGIMTGYSDGSFKPDQYLSRAEAVTIINRILGLELTADVTTPTWSDVPSTHWAFQAIEAASGTKE</sequence>
<dbReference type="Proteomes" id="UP000246635">
    <property type="component" value="Unassembled WGS sequence"/>
</dbReference>